<proteinExistence type="predicted"/>
<comment type="caution">
    <text evidence="2">The sequence shown here is derived from an EMBL/GenBank/DDBJ whole genome shotgun (WGS) entry which is preliminary data.</text>
</comment>
<feature type="compositionally biased region" description="Basic residues" evidence="1">
    <location>
        <begin position="1"/>
        <end position="12"/>
    </location>
</feature>
<dbReference type="OrthoDB" id="126917at2759"/>
<name>A0A225VWT4_9STRA</name>
<gene>
    <name evidence="2" type="ORF">PHMEG_00018343</name>
</gene>
<sequence length="267" mass="29959">MEAKHLPSKKRSASQSPRHSSAGDGSSRHLFSSSSDEEKEAAVFNPFEVTNDLDHQQEQALAARAQERHTPAHTVPTPAVAHQLGGEPTYPRGYFPPDVSSGDQLFLERLESHRRPFQILQGRLRTRPGPNPGLFLDRHGCGQEFTSLRKKPEASGELHPVWGYPWVQPEHTSTKWVSIKGYSAQKLQELRDEKTLSNILVQRDLRIQFAHLISKRQLSKEIARPTRYIRSCAHDERRYGAFVSASVPSNTAKKPRVTYEAAAASAP</sequence>
<evidence type="ECO:0000313" key="2">
    <source>
        <dbReference type="EMBL" id="OWZ09020.1"/>
    </source>
</evidence>
<reference evidence="3" key="1">
    <citation type="submission" date="2017-03" db="EMBL/GenBank/DDBJ databases">
        <title>Phytopthora megakarya and P. palmivora, two closely related causual agents of cacao black pod achieved similar genome size and gene model numbers by different mechanisms.</title>
        <authorList>
            <person name="Ali S."/>
            <person name="Shao J."/>
            <person name="Larry D.J."/>
            <person name="Kronmiller B."/>
            <person name="Shen D."/>
            <person name="Strem M.D."/>
            <person name="Melnick R.L."/>
            <person name="Guiltinan M.J."/>
            <person name="Tyler B.M."/>
            <person name="Meinhardt L.W."/>
            <person name="Bailey B.A."/>
        </authorList>
    </citation>
    <scope>NUCLEOTIDE SEQUENCE [LARGE SCALE GENOMIC DNA]</scope>
    <source>
        <strain evidence="3">zdho120</strain>
    </source>
</reference>
<accession>A0A225VWT4</accession>
<evidence type="ECO:0000313" key="3">
    <source>
        <dbReference type="Proteomes" id="UP000198211"/>
    </source>
</evidence>
<protein>
    <recommendedName>
        <fullName evidence="4">ATP-binding cassette (ABC) Superfamily</fullName>
    </recommendedName>
</protein>
<dbReference type="EMBL" id="NBNE01002942">
    <property type="protein sequence ID" value="OWZ09020.1"/>
    <property type="molecule type" value="Genomic_DNA"/>
</dbReference>
<feature type="region of interest" description="Disordered" evidence="1">
    <location>
        <begin position="1"/>
        <end position="52"/>
    </location>
</feature>
<dbReference type="Proteomes" id="UP000198211">
    <property type="component" value="Unassembled WGS sequence"/>
</dbReference>
<evidence type="ECO:0008006" key="4">
    <source>
        <dbReference type="Google" id="ProtNLM"/>
    </source>
</evidence>
<keyword evidence="3" id="KW-1185">Reference proteome</keyword>
<organism evidence="2 3">
    <name type="scientific">Phytophthora megakarya</name>
    <dbReference type="NCBI Taxonomy" id="4795"/>
    <lineage>
        <taxon>Eukaryota</taxon>
        <taxon>Sar</taxon>
        <taxon>Stramenopiles</taxon>
        <taxon>Oomycota</taxon>
        <taxon>Peronosporomycetes</taxon>
        <taxon>Peronosporales</taxon>
        <taxon>Peronosporaceae</taxon>
        <taxon>Phytophthora</taxon>
    </lineage>
</organism>
<evidence type="ECO:0000256" key="1">
    <source>
        <dbReference type="SAM" id="MobiDB-lite"/>
    </source>
</evidence>
<dbReference type="AlphaFoldDB" id="A0A225VWT4"/>